<keyword evidence="7" id="KW-1185">Reference proteome</keyword>
<evidence type="ECO:0000256" key="3">
    <source>
        <dbReference type="ARBA" id="ARBA00023186"/>
    </source>
</evidence>
<dbReference type="GO" id="GO:0016328">
    <property type="term" value="C:lateral plasma membrane"/>
    <property type="evidence" value="ECO:0007669"/>
    <property type="project" value="TreeGrafter"/>
</dbReference>
<keyword evidence="3" id="KW-0143">Chaperone</keyword>
<dbReference type="InterPro" id="IPR033162">
    <property type="entry name" value="TBCD"/>
</dbReference>
<feature type="compositionally biased region" description="Acidic residues" evidence="4">
    <location>
        <begin position="273"/>
        <end position="287"/>
    </location>
</feature>
<reference evidence="8" key="1">
    <citation type="submission" date="2022-11" db="UniProtKB">
        <authorList>
            <consortium name="WormBaseParasite"/>
        </authorList>
    </citation>
    <scope>IDENTIFICATION</scope>
</reference>
<dbReference type="InterPro" id="IPR016024">
    <property type="entry name" value="ARM-type_fold"/>
</dbReference>
<dbReference type="GO" id="GO:0048487">
    <property type="term" value="F:beta-tubulin binding"/>
    <property type="evidence" value="ECO:0007669"/>
    <property type="project" value="InterPro"/>
</dbReference>
<protein>
    <recommendedName>
        <fullName evidence="2">Tubulin-specific chaperone D</fullName>
    </recommendedName>
</protein>
<dbReference type="AlphaFoldDB" id="A0A914CJH1"/>
<evidence type="ECO:0000259" key="6">
    <source>
        <dbReference type="Pfam" id="PF25767"/>
    </source>
</evidence>
<dbReference type="GO" id="GO:0007021">
    <property type="term" value="P:tubulin complex assembly"/>
    <property type="evidence" value="ECO:0007669"/>
    <property type="project" value="InterPro"/>
</dbReference>
<dbReference type="Pfam" id="PF23579">
    <property type="entry name" value="ARM_TBCD"/>
    <property type="match status" value="1"/>
</dbReference>
<name>A0A914CJH1_9BILA</name>
<evidence type="ECO:0000256" key="4">
    <source>
        <dbReference type="SAM" id="MobiDB-lite"/>
    </source>
</evidence>
<dbReference type="InterPro" id="IPR058033">
    <property type="entry name" value="ARM_TBCD_2nd"/>
</dbReference>
<dbReference type="GO" id="GO:0034333">
    <property type="term" value="P:adherens junction assembly"/>
    <property type="evidence" value="ECO:0007669"/>
    <property type="project" value="TreeGrafter"/>
</dbReference>
<feature type="region of interest" description="Disordered" evidence="4">
    <location>
        <begin position="243"/>
        <end position="287"/>
    </location>
</feature>
<feature type="domain" description="Tubulin-folding cofactor D C-terminal" evidence="5">
    <location>
        <begin position="858"/>
        <end position="1034"/>
    </location>
</feature>
<dbReference type="GO" id="GO:0007023">
    <property type="term" value="P:post-chaperonin tubulin folding pathway"/>
    <property type="evidence" value="ECO:0007669"/>
    <property type="project" value="InterPro"/>
</dbReference>
<comment type="similarity">
    <text evidence="1">Belongs to the TBCD family.</text>
</comment>
<dbReference type="GO" id="GO:0000226">
    <property type="term" value="P:microtubule cytoskeleton organization"/>
    <property type="evidence" value="ECO:0007669"/>
    <property type="project" value="TreeGrafter"/>
</dbReference>
<dbReference type="Pfam" id="PF12612">
    <property type="entry name" value="TFCD_C"/>
    <property type="match status" value="1"/>
</dbReference>
<dbReference type="Gene3D" id="1.25.10.10">
    <property type="entry name" value="Leucine-rich Repeat Variant"/>
    <property type="match status" value="2"/>
</dbReference>
<accession>A0A914CJH1</accession>
<dbReference type="PANTHER" id="PTHR12658">
    <property type="entry name" value="BETA-TUBULIN COFACTOR D"/>
    <property type="match status" value="1"/>
</dbReference>
<dbReference type="GO" id="GO:0005096">
    <property type="term" value="F:GTPase activator activity"/>
    <property type="evidence" value="ECO:0007669"/>
    <property type="project" value="InterPro"/>
</dbReference>
<sequence>MEKELSKLTIAALIRLKVLTTVRGYKTIIKLLPHEVAYLEKLLITLEFYVALAKDSAYPKQSYPKQCINQEALYILIVWLLIICKNPFNLAMFDSAKSRADGAKTTVQRILECLQVFRKWYAVDLRMVVLIVTRNEDNTVVLKPIIDNSLETLKKSPMEEREVLKELQLLVAIFKRGKRAEMLKYAKPVLDHLSLLLKLDSPNTHIRNFTVKLVQRLVVVFLKPRLAKWRYLCGVRSLEQNLKQPTSSSKGTSQELKEGLEEEWYTPSSSDLVEQEEEEDGEEDDDIPYEEVETGIGCILMSICDKENDVRWSGAKGIGRICARLPKSLGDMVISQVLLQNFKEYAPAGAWHGGCLALAELARRGCLLPKRLPEVLEVLEKALRFNETHGNFSASVNVRDAACYICWAFARAYETKIMAPYMKAIAKCLICVALFDREVNVRRAASAAFQENVGRHGKIPRGIEINTILDFVAVGIRKRCYLDLCVKLAELQVPEVASAMIDFLTDFQTVHFDEKIRILASEALKKLARFEIDYVIEKVIPRIYSRVSSPYPDYKHGSLFALAGLLEGLFEAKLHDDSQMVFQNPGVEKLILVVSEIYPSIISKRTTGVSLFMNGLCRYIQAMAYVKVKLTNEQLQEWTDVLDLIACEDSIVYHQMVQNAYRPLMEYYKENYELLIKRIKEKYFDKLQNRDREWDRVGAILPLSCIPKEILEYQVTFDNTSYKLLAIQIIECLLSCIPKEILEYQVTFDNTSYKLLAIQIIECLIGVILDQSNPMWTDARVTAINTMTSILSVMWVEHFEWKRIFECLLHSLDDYTKNECGDIGSFVRRASISAFGILLPKFYESKNEKKIEGILDLAIQKILKQCCEIMDTVRNHAAVVMSSLLTHEHIPIKHKNLLATVFERNPDDTDEDFKKAWLFEGFSRMEPLFDLEIYRRFVLMGFVFCAGNLIQSSNRSAYMVLKHHTKSIKDNFEKTEQLLEDLHKIFVEIMANKESQLVFLNLMQMFFNERTFIKIEETPDESPGFKNIVDLIINIATSKGAPKVKSMALSTLGSFLQVNATSKIWYRVLMVMISFLNSKYPALRTRSAEHLYEALSASDESEYNSDEMQQVFALLSETSWALTGSENEANLNKVTMEIGTTLKKLYGPKT</sequence>
<feature type="domain" description="Tubulin-folding cofactor D ARM repeats" evidence="6">
    <location>
        <begin position="206"/>
        <end position="463"/>
    </location>
</feature>
<dbReference type="InterPro" id="IPR022577">
    <property type="entry name" value="TBCD_C"/>
</dbReference>
<dbReference type="InterPro" id="IPR011989">
    <property type="entry name" value="ARM-like"/>
</dbReference>
<organism evidence="7 8">
    <name type="scientific">Acrobeloides nanus</name>
    <dbReference type="NCBI Taxonomy" id="290746"/>
    <lineage>
        <taxon>Eukaryota</taxon>
        <taxon>Metazoa</taxon>
        <taxon>Ecdysozoa</taxon>
        <taxon>Nematoda</taxon>
        <taxon>Chromadorea</taxon>
        <taxon>Rhabditida</taxon>
        <taxon>Tylenchina</taxon>
        <taxon>Cephalobomorpha</taxon>
        <taxon>Cephaloboidea</taxon>
        <taxon>Cephalobidae</taxon>
        <taxon>Acrobeloides</taxon>
    </lineage>
</organism>
<evidence type="ECO:0000259" key="5">
    <source>
        <dbReference type="Pfam" id="PF12612"/>
    </source>
</evidence>
<evidence type="ECO:0000256" key="1">
    <source>
        <dbReference type="ARBA" id="ARBA00006853"/>
    </source>
</evidence>
<proteinExistence type="inferred from homology"/>
<evidence type="ECO:0000256" key="2">
    <source>
        <dbReference type="ARBA" id="ARBA00015003"/>
    </source>
</evidence>
<evidence type="ECO:0000313" key="7">
    <source>
        <dbReference type="Proteomes" id="UP000887540"/>
    </source>
</evidence>
<dbReference type="GO" id="GO:0070830">
    <property type="term" value="P:bicellular tight junction assembly"/>
    <property type="evidence" value="ECO:0007669"/>
    <property type="project" value="TreeGrafter"/>
</dbReference>
<dbReference type="Pfam" id="PF25767">
    <property type="entry name" value="ARM_TBCD_2nd"/>
    <property type="match status" value="1"/>
</dbReference>
<dbReference type="Proteomes" id="UP000887540">
    <property type="component" value="Unplaced"/>
</dbReference>
<evidence type="ECO:0000313" key="8">
    <source>
        <dbReference type="WBParaSite" id="ACRNAN_scaffold115.g29838.t2"/>
    </source>
</evidence>
<dbReference type="SUPFAM" id="SSF48371">
    <property type="entry name" value="ARM repeat"/>
    <property type="match status" value="1"/>
</dbReference>
<feature type="compositionally biased region" description="Polar residues" evidence="4">
    <location>
        <begin position="243"/>
        <end position="254"/>
    </location>
</feature>
<dbReference type="WBParaSite" id="ACRNAN_scaffold115.g29838.t2">
    <property type="protein sequence ID" value="ACRNAN_scaffold115.g29838.t2"/>
    <property type="gene ID" value="ACRNAN_scaffold115.g29838"/>
</dbReference>
<dbReference type="PANTHER" id="PTHR12658:SF0">
    <property type="entry name" value="TUBULIN-SPECIFIC CHAPERONE D"/>
    <property type="match status" value="1"/>
</dbReference>